<keyword evidence="7" id="KW-1185">Reference proteome</keyword>
<keyword evidence="3" id="KW-0238">DNA-binding</keyword>
<dbReference type="OrthoDB" id="9802051at2"/>
<evidence type="ECO:0000313" key="7">
    <source>
        <dbReference type="Proteomes" id="UP000319514"/>
    </source>
</evidence>
<dbReference type="SUPFAM" id="SSF109709">
    <property type="entry name" value="KorB DNA-binding domain-like"/>
    <property type="match status" value="1"/>
</dbReference>
<feature type="compositionally biased region" description="Low complexity" evidence="4">
    <location>
        <begin position="59"/>
        <end position="71"/>
    </location>
</feature>
<dbReference type="FunFam" id="3.90.1530.30:FF:000001">
    <property type="entry name" value="Chromosome partitioning protein ParB"/>
    <property type="match status" value="1"/>
</dbReference>
<comment type="caution">
    <text evidence="6">The sequence shown here is derived from an EMBL/GenBank/DDBJ whole genome shotgun (WGS) entry which is preliminary data.</text>
</comment>
<organism evidence="6 7">
    <name type="scientific">Oryzihumus leptocrescens</name>
    <dbReference type="NCBI Taxonomy" id="297536"/>
    <lineage>
        <taxon>Bacteria</taxon>
        <taxon>Bacillati</taxon>
        <taxon>Actinomycetota</taxon>
        <taxon>Actinomycetes</taxon>
        <taxon>Micrococcales</taxon>
        <taxon>Intrasporangiaceae</taxon>
        <taxon>Oryzihumus</taxon>
    </lineage>
</organism>
<feature type="domain" description="ParB-like N-terminal" evidence="5">
    <location>
        <begin position="104"/>
        <end position="210"/>
    </location>
</feature>
<dbReference type="InterPro" id="IPR041468">
    <property type="entry name" value="HTH_ParB/Spo0J"/>
</dbReference>
<dbReference type="NCBIfam" id="TIGR00180">
    <property type="entry name" value="parB_part"/>
    <property type="match status" value="1"/>
</dbReference>
<comment type="similarity">
    <text evidence="1">Belongs to the ParB family.</text>
</comment>
<dbReference type="Pfam" id="PF23552">
    <property type="entry name" value="ParB_C"/>
    <property type="match status" value="1"/>
</dbReference>
<dbReference type="Proteomes" id="UP000319514">
    <property type="component" value="Unassembled WGS sequence"/>
</dbReference>
<dbReference type="AlphaFoldDB" id="A0A542Z7Q2"/>
<reference evidence="6 7" key="1">
    <citation type="submission" date="2019-06" db="EMBL/GenBank/DDBJ databases">
        <title>Sequencing the genomes of 1000 actinobacteria strains.</title>
        <authorList>
            <person name="Klenk H.-P."/>
        </authorList>
    </citation>
    <scope>NUCLEOTIDE SEQUENCE [LARGE SCALE GENOMIC DNA]</scope>
    <source>
        <strain evidence="6 7">DSM 18082</strain>
    </source>
</reference>
<dbReference type="FunFam" id="1.10.10.2830:FF:000001">
    <property type="entry name" value="Chromosome partitioning protein ParB"/>
    <property type="match status" value="1"/>
</dbReference>
<dbReference type="GO" id="GO:0003677">
    <property type="term" value="F:DNA binding"/>
    <property type="evidence" value="ECO:0007669"/>
    <property type="project" value="UniProtKB-KW"/>
</dbReference>
<evidence type="ECO:0000256" key="2">
    <source>
        <dbReference type="ARBA" id="ARBA00022829"/>
    </source>
</evidence>
<dbReference type="SMART" id="SM00470">
    <property type="entry name" value="ParB"/>
    <property type="match status" value="1"/>
</dbReference>
<dbReference type="SUPFAM" id="SSF110849">
    <property type="entry name" value="ParB/Sulfiredoxin"/>
    <property type="match status" value="1"/>
</dbReference>
<feature type="region of interest" description="Disordered" evidence="4">
    <location>
        <begin position="1"/>
        <end position="27"/>
    </location>
</feature>
<evidence type="ECO:0000259" key="5">
    <source>
        <dbReference type="SMART" id="SM00470"/>
    </source>
</evidence>
<name>A0A542Z7Q2_9MICO</name>
<dbReference type="Pfam" id="PF17762">
    <property type="entry name" value="HTH_ParB"/>
    <property type="match status" value="1"/>
</dbReference>
<evidence type="ECO:0000256" key="3">
    <source>
        <dbReference type="ARBA" id="ARBA00023125"/>
    </source>
</evidence>
<feature type="region of interest" description="Disordered" evidence="4">
    <location>
        <begin position="46"/>
        <end position="71"/>
    </location>
</feature>
<dbReference type="Pfam" id="PF02195">
    <property type="entry name" value="ParB_N"/>
    <property type="match status" value="1"/>
</dbReference>
<dbReference type="Gene3D" id="1.10.10.2830">
    <property type="match status" value="1"/>
</dbReference>
<dbReference type="GO" id="GO:0045881">
    <property type="term" value="P:positive regulation of sporulation resulting in formation of a cellular spore"/>
    <property type="evidence" value="ECO:0007669"/>
    <property type="project" value="TreeGrafter"/>
</dbReference>
<dbReference type="PANTHER" id="PTHR33375:SF1">
    <property type="entry name" value="CHROMOSOME-PARTITIONING PROTEIN PARB-RELATED"/>
    <property type="match status" value="1"/>
</dbReference>
<dbReference type="GO" id="GO:0005694">
    <property type="term" value="C:chromosome"/>
    <property type="evidence" value="ECO:0007669"/>
    <property type="project" value="TreeGrafter"/>
</dbReference>
<gene>
    <name evidence="6" type="ORF">FB474_3950</name>
</gene>
<dbReference type="InterPro" id="IPR004437">
    <property type="entry name" value="ParB/RepB/Spo0J"/>
</dbReference>
<sequence>MSEKRRALGRGLGALIPSTPAGDGNRPVDVFFKDNSATATITIDAPRDPAAVADEGFTGNADGPAGGDEAAAAGEATTDGFTGNIEPQQAVADDLAPVPGARFAELPVRSIRPNPRQPRQVFDEEDMAELVHSIREIGVLQPVVVRAIPAEEQALDAETAPEGSIAPQFELIMGERRWRATQEAGLETIPAIVKDTKDDDLLRDALLENLHRSQLNALEEAAAYQQLLDDFGCTHDQLAGRIGRSRPQISNTLRLLKLPPLVARRVAAGVLSAGHARALLALSDAAAMERLAQRIVAEGLSVRNVEEIVALGGDEAPRPARRPRAGNRHPQLDDLAARLSDRFDTRVSIALGQRKGKLTVEFASMDDLNRIIDLLGTPGEDVSES</sequence>
<keyword evidence="2" id="KW-0159">Chromosome partition</keyword>
<dbReference type="EMBL" id="VFOQ01000003">
    <property type="protein sequence ID" value="TQL56334.1"/>
    <property type="molecule type" value="Genomic_DNA"/>
</dbReference>
<evidence type="ECO:0000313" key="6">
    <source>
        <dbReference type="EMBL" id="TQL56334.1"/>
    </source>
</evidence>
<dbReference type="PANTHER" id="PTHR33375">
    <property type="entry name" value="CHROMOSOME-PARTITIONING PROTEIN PARB-RELATED"/>
    <property type="match status" value="1"/>
</dbReference>
<dbReference type="InterPro" id="IPR003115">
    <property type="entry name" value="ParB_N"/>
</dbReference>
<evidence type="ECO:0000256" key="1">
    <source>
        <dbReference type="ARBA" id="ARBA00006295"/>
    </source>
</evidence>
<proteinExistence type="inferred from homology"/>
<dbReference type="RefSeq" id="WP_141790549.1">
    <property type="nucleotide sequence ID" value="NZ_BAAAKX010000008.1"/>
</dbReference>
<dbReference type="Gene3D" id="3.90.1530.30">
    <property type="match status" value="1"/>
</dbReference>
<dbReference type="GO" id="GO:0007059">
    <property type="term" value="P:chromosome segregation"/>
    <property type="evidence" value="ECO:0007669"/>
    <property type="project" value="UniProtKB-KW"/>
</dbReference>
<dbReference type="CDD" id="cd16393">
    <property type="entry name" value="SPO0J_N"/>
    <property type="match status" value="1"/>
</dbReference>
<dbReference type="InterPro" id="IPR050336">
    <property type="entry name" value="Chromosome_partition/occlusion"/>
</dbReference>
<dbReference type="InterPro" id="IPR057240">
    <property type="entry name" value="ParB_dimer_C"/>
</dbReference>
<evidence type="ECO:0000256" key="4">
    <source>
        <dbReference type="SAM" id="MobiDB-lite"/>
    </source>
</evidence>
<accession>A0A542Z7Q2</accession>
<dbReference type="InterPro" id="IPR036086">
    <property type="entry name" value="ParB/Sulfiredoxin_sf"/>
</dbReference>
<protein>
    <submittedName>
        <fullName evidence="6">ParB family chromosome partitioning protein</fullName>
    </submittedName>
</protein>